<feature type="compositionally biased region" description="Basic residues" evidence="1">
    <location>
        <begin position="1116"/>
        <end position="1128"/>
    </location>
</feature>
<feature type="compositionally biased region" description="Low complexity" evidence="1">
    <location>
        <begin position="311"/>
        <end position="322"/>
    </location>
</feature>
<dbReference type="Proteomes" id="UP001412239">
    <property type="component" value="Unassembled WGS sequence"/>
</dbReference>
<feature type="compositionally biased region" description="Basic residues" evidence="1">
    <location>
        <begin position="1050"/>
        <end position="1060"/>
    </location>
</feature>
<dbReference type="PANTHER" id="PTHR36812">
    <property type="entry name" value="NEUROFILAMENT TRIPLET M PROTEIN-LIKE PROTEIN"/>
    <property type="match status" value="1"/>
</dbReference>
<feature type="compositionally biased region" description="Polar residues" evidence="1">
    <location>
        <begin position="1493"/>
        <end position="1504"/>
    </location>
</feature>
<keyword evidence="3" id="KW-1185">Reference proteome</keyword>
<name>A0A292PT07_9PEZI</name>
<feature type="compositionally biased region" description="Gly residues" evidence="1">
    <location>
        <begin position="205"/>
        <end position="226"/>
    </location>
</feature>
<feature type="compositionally biased region" description="Polar residues" evidence="1">
    <location>
        <begin position="480"/>
        <end position="497"/>
    </location>
</feature>
<feature type="region of interest" description="Disordered" evidence="1">
    <location>
        <begin position="658"/>
        <end position="726"/>
    </location>
</feature>
<feature type="region of interest" description="Disordered" evidence="1">
    <location>
        <begin position="1641"/>
        <end position="1716"/>
    </location>
</feature>
<feature type="region of interest" description="Disordered" evidence="1">
    <location>
        <begin position="832"/>
        <end position="889"/>
    </location>
</feature>
<dbReference type="EMBL" id="LN891068">
    <property type="protein sequence ID" value="CUS09835.1"/>
    <property type="molecule type" value="Genomic_DNA"/>
</dbReference>
<feature type="compositionally biased region" description="Basic and acidic residues" evidence="1">
    <location>
        <begin position="1301"/>
        <end position="1318"/>
    </location>
</feature>
<feature type="compositionally biased region" description="Pro residues" evidence="1">
    <location>
        <begin position="533"/>
        <end position="543"/>
    </location>
</feature>
<feature type="compositionally biased region" description="Basic and acidic residues" evidence="1">
    <location>
        <begin position="1337"/>
        <end position="1354"/>
    </location>
</feature>
<feature type="compositionally biased region" description="Pro residues" evidence="1">
    <location>
        <begin position="400"/>
        <end position="409"/>
    </location>
</feature>
<feature type="compositionally biased region" description="Low complexity" evidence="1">
    <location>
        <begin position="1078"/>
        <end position="1093"/>
    </location>
</feature>
<proteinExistence type="predicted"/>
<feature type="compositionally biased region" description="Basic and acidic residues" evidence="1">
    <location>
        <begin position="1662"/>
        <end position="1673"/>
    </location>
</feature>
<feature type="compositionally biased region" description="Basic and acidic residues" evidence="1">
    <location>
        <begin position="503"/>
        <end position="515"/>
    </location>
</feature>
<feature type="region of interest" description="Disordered" evidence="1">
    <location>
        <begin position="767"/>
        <end position="795"/>
    </location>
</feature>
<evidence type="ECO:0000256" key="1">
    <source>
        <dbReference type="SAM" id="MobiDB-lite"/>
    </source>
</evidence>
<organism evidence="2 3">
    <name type="scientific">Tuber aestivum</name>
    <name type="common">summer truffle</name>
    <dbReference type="NCBI Taxonomy" id="59557"/>
    <lineage>
        <taxon>Eukaryota</taxon>
        <taxon>Fungi</taxon>
        <taxon>Dikarya</taxon>
        <taxon>Ascomycota</taxon>
        <taxon>Pezizomycotina</taxon>
        <taxon>Pezizomycetes</taxon>
        <taxon>Pezizales</taxon>
        <taxon>Tuberaceae</taxon>
        <taxon>Tuber</taxon>
    </lineage>
</organism>
<feature type="compositionally biased region" description="Low complexity" evidence="1">
    <location>
        <begin position="194"/>
        <end position="204"/>
    </location>
</feature>
<evidence type="ECO:0000313" key="2">
    <source>
        <dbReference type="EMBL" id="CUS09835.1"/>
    </source>
</evidence>
<feature type="compositionally biased region" description="Basic and acidic residues" evidence="1">
    <location>
        <begin position="1370"/>
        <end position="1405"/>
    </location>
</feature>
<feature type="compositionally biased region" description="Low complexity" evidence="1">
    <location>
        <begin position="1176"/>
        <end position="1186"/>
    </location>
</feature>
<dbReference type="PANTHER" id="PTHR36812:SF9">
    <property type="entry name" value="MYB-LIKE PROTEIN X ISOFORM X1"/>
    <property type="match status" value="1"/>
</dbReference>
<feature type="compositionally biased region" description="Basic and acidic residues" evidence="1">
    <location>
        <begin position="855"/>
        <end position="870"/>
    </location>
</feature>
<evidence type="ECO:0000313" key="3">
    <source>
        <dbReference type="Proteomes" id="UP001412239"/>
    </source>
</evidence>
<feature type="compositionally biased region" description="Basic and acidic residues" evidence="1">
    <location>
        <begin position="1543"/>
        <end position="1557"/>
    </location>
</feature>
<feature type="compositionally biased region" description="Pro residues" evidence="1">
    <location>
        <begin position="780"/>
        <end position="790"/>
    </location>
</feature>
<sequence>MTTIIDVPMANRGERLPSYSQTRRCGSEEFVDAKAPLWCNRGFGGESGWYELERALEMLDKIHLRSVITAQLPSKQSRPLFSVGKRQREGQQEEHRRYLLSHNKLDQDSDQYHLELLNWIPPAYVDDDEPPPPYREFEEESLATSRAHLPLKKMGVEPPPSFFSGKFFGITDRAGKKKRTGTANKSGISGGTGNPKKAGGKAPAGDGGSGDANPNGGGADGSGGGDDSGDKKKDEEARNLKEKEEEEEKKRKEEEEEEAKRKELDEEKRKADEAAQGTDGWGADDDNEAAFESVPTKRSKERKKKEPPPEGAGVKEAIPGDDGMPGGWGDSADRSPPSRPDPPVGVLDPEPGRELGPAEKKKKEREEREERRRKAREGKEPKMKSTSKRDAVPETQPEEAPAPAPPPHLGGPIEKNKRRVAEELKDDVDSEKEADVASPQPEAAKVPTFPSIGVGSGWSKLWSPWAGANPSAPNLDKGPGSQTASKSSAAQETSAQAPPTALKEAKTGRAQREKPSTQGPPSKIEEAVEVVPIPGPRKLPGPVPERGIEIVPAPAHESTRGGTEPMPLVKQSRSDKEKEKVETREAAKLGRGKRVVEESKRVKELELEQQGEKRARGVKGAKVAAAAAAFEAKTAATSPLGKKTKGVVEKLGQGLETEVELKAEREPAVEPMSEVTVKEVAAEPEPGATGQVAQEEEPNKGDVLPGPTAPEEDTYDPGYGRPSHIQYANTSGINYVPTLDKAPYAPVPEGPKYAQLKQYEYAQSTWGFTKPKKTTRGAPTPAPVPPPAPAGPAETDLVPEVIEEAPPSELLKSPIGDDADVGIIGAAAEVVGVELETAPPPPSEEEPSPASAPAPREKEREREKKSKKDGSVWGTILGAPKTAKKKAPDVEVSINSNPCVIESESEVDCDAEIENGEQRVRRSSTEVDANGSPIKVVGLRDLWKMNKEVGKRQKSARNTPLVEKTQEEAILEVTPEATQVSPPALGLAVEIPQFEEPEIAPETPAPKMLPIESYLVPPTPLLPTPQFDIGEPSPRGREFPPHALAPAPRSSKKERKKKKEPKYEEEPIEEAPAPPEPTIVEPEAEPTVGPEVEPAVDPEAEGRVAPEPEHPNLSGKGRKKKEKKKKERKEKEVVEEPPALEVPEVVEEALPEPEASPTSGPGLIMGMLTGWGTGSGSAASGVSANAEPGSEPAPKIGPDSNADHEHWFQKDPESEPEQEREPDPAPEPEAPMGRRSREHSFGAAPAPAHYAGYPGYSSYPGYPGYQGYPAHHFDHDPPAPRALIPEELPEEKPHRHRSRKYRELQEEVHATNSKEVKEKHRRRKVSIQEPEGVAVAMERKKTHSSENVDGDKGARRERRRLKKQAVEQAEMDRLRREAEEKAQAEHRARAEAEERARIEAEERRRAERRAKKAKKAEKEARLRIAEQEALLREAGLRAREEAIAASQQKLERRKSSRRNSGIPAEASETREEKEARREARRIKKAAKEGRVSMSRSNSDQTQQRAHGRVSMSGSNSDQVQHAQDLARAMNGIGRRYSGPYVPESERSHPYDDEYEHERRRRIRRERREAHKAQEANLWQNREDISGSITPEQIPESEDANNHRFSSSYSNDMMEEEQALRERRRQRKEALKVLERDVMMEKGPIMVDDEERRTKKHAKKEKRSKETEDPEVKAARRAARARKRLERERFNGGLTDYEGNIPGGGGSKKSWWKKLLS</sequence>
<feature type="compositionally biased region" description="Polar residues" evidence="1">
    <location>
        <begin position="1511"/>
        <end position="1521"/>
    </location>
</feature>
<feature type="compositionally biased region" description="Basic residues" evidence="1">
    <location>
        <begin position="1674"/>
        <end position="1683"/>
    </location>
</feature>
<feature type="compositionally biased region" description="Basic and acidic residues" evidence="1">
    <location>
        <begin position="1467"/>
        <end position="1477"/>
    </location>
</feature>
<feature type="compositionally biased region" description="Basic and acidic residues" evidence="1">
    <location>
        <begin position="350"/>
        <end position="392"/>
    </location>
</feature>
<feature type="compositionally biased region" description="Basic and acidic residues" evidence="1">
    <location>
        <begin position="1201"/>
        <end position="1223"/>
    </location>
</feature>
<feature type="compositionally biased region" description="Basic and acidic residues" evidence="1">
    <location>
        <begin position="228"/>
        <end position="273"/>
    </location>
</feature>
<feature type="compositionally biased region" description="Basic residues" evidence="1">
    <location>
        <begin position="1406"/>
        <end position="1415"/>
    </location>
</feature>
<feature type="compositionally biased region" description="Low complexity" evidence="1">
    <location>
        <begin position="1242"/>
        <end position="1270"/>
    </location>
</feature>
<feature type="compositionally biased region" description="Basic and acidic residues" evidence="1">
    <location>
        <begin position="1100"/>
        <end position="1110"/>
    </location>
</feature>
<gene>
    <name evidence="2" type="ORF">GSTUAT00006060001</name>
</gene>
<accession>A0A292PT07</accession>
<reference evidence="2" key="1">
    <citation type="submission" date="2015-10" db="EMBL/GenBank/DDBJ databases">
        <authorList>
            <person name="Regsiter A."/>
            <person name="william w."/>
        </authorList>
    </citation>
    <scope>NUCLEOTIDE SEQUENCE</scope>
    <source>
        <strain evidence="2">Montdore</strain>
    </source>
</reference>
<protein>
    <submittedName>
        <fullName evidence="2">Uncharacterized protein</fullName>
    </submittedName>
</protein>
<feature type="compositionally biased region" description="Basic and acidic residues" evidence="1">
    <location>
        <begin position="572"/>
        <end position="598"/>
    </location>
</feature>
<feature type="compositionally biased region" description="Basic and acidic residues" evidence="1">
    <location>
        <begin position="659"/>
        <end position="668"/>
    </location>
</feature>
<feature type="region of interest" description="Disordered" evidence="1">
    <location>
        <begin position="995"/>
        <end position="1421"/>
    </location>
</feature>
<feature type="region of interest" description="Disordered" evidence="1">
    <location>
        <begin position="172"/>
        <end position="598"/>
    </location>
</feature>
<feature type="region of interest" description="Disordered" evidence="1">
    <location>
        <begin position="1441"/>
        <end position="1627"/>
    </location>
</feature>